<evidence type="ECO:0000256" key="9">
    <source>
        <dbReference type="ARBA" id="ARBA00022679"/>
    </source>
</evidence>
<keyword evidence="12" id="KW-0418">Kinase</keyword>
<evidence type="ECO:0000256" key="12">
    <source>
        <dbReference type="ARBA" id="ARBA00022777"/>
    </source>
</evidence>
<evidence type="ECO:0000313" key="20">
    <source>
        <dbReference type="Proteomes" id="UP000321408"/>
    </source>
</evidence>
<evidence type="ECO:0000256" key="17">
    <source>
        <dbReference type="ARBA" id="ARBA00047857"/>
    </source>
</evidence>
<dbReference type="SUPFAM" id="SSF46785">
    <property type="entry name" value="Winged helix' DNA-binding domain"/>
    <property type="match status" value="1"/>
</dbReference>
<feature type="domain" description="Riboflavin kinase" evidence="18">
    <location>
        <begin position="118"/>
        <end position="241"/>
    </location>
</feature>
<evidence type="ECO:0000256" key="10">
    <source>
        <dbReference type="ARBA" id="ARBA00022723"/>
    </source>
</evidence>
<evidence type="ECO:0000256" key="14">
    <source>
        <dbReference type="ARBA" id="ARBA00029789"/>
    </source>
</evidence>
<dbReference type="InterPro" id="IPR023465">
    <property type="entry name" value="Riboflavin_kinase_dom_sf"/>
</dbReference>
<evidence type="ECO:0000256" key="4">
    <source>
        <dbReference type="ARBA" id="ARBA00006428"/>
    </source>
</evidence>
<evidence type="ECO:0000256" key="2">
    <source>
        <dbReference type="ARBA" id="ARBA00003072"/>
    </source>
</evidence>
<keyword evidence="9" id="KW-0808">Transferase</keyword>
<evidence type="ECO:0000256" key="16">
    <source>
        <dbReference type="ARBA" id="ARBA00033116"/>
    </source>
</evidence>
<gene>
    <name evidence="19" type="ORF">DSAG12_01900</name>
</gene>
<comment type="pathway">
    <text evidence="3">Cofactor biosynthesis; FMN biosynthesis; FMN from riboflavin (CTP route): step 1/1.</text>
</comment>
<dbReference type="PANTHER" id="PTHR40706">
    <property type="entry name" value="RIBOFLAVIN KINASE"/>
    <property type="match status" value="1"/>
</dbReference>
<dbReference type="GO" id="GO:0009398">
    <property type="term" value="P:FMN biosynthetic process"/>
    <property type="evidence" value="ECO:0007669"/>
    <property type="project" value="UniProtKB-UniPathway"/>
</dbReference>
<comment type="function">
    <text evidence="2">Catalyzes the CTP-dependent phosphorylation of riboflavin (vitamin B2) to form flavin mononucleotide (FMN).</text>
</comment>
<dbReference type="GeneID" id="41329891"/>
<reference evidence="19 20" key="2">
    <citation type="journal article" date="2024" name="Int. J. Syst. Evol. Microbiol.">
        <title>Promethearchaeum syntrophicum gen. nov., sp. nov., an anaerobic, obligately syntrophic archaeon, the first isolate of the lineage 'Asgard' archaea, and proposal of the new archaeal phylum Promethearchaeota phyl. nov. and kingdom Promethearchaeati regn. nov.</title>
        <authorList>
            <person name="Imachi H."/>
            <person name="Nobu M.K."/>
            <person name="Kato S."/>
            <person name="Takaki Y."/>
            <person name="Miyazaki M."/>
            <person name="Miyata M."/>
            <person name="Ogawara M."/>
            <person name="Saito Y."/>
            <person name="Sakai S."/>
            <person name="Tahara Y.O."/>
            <person name="Takano Y."/>
            <person name="Tasumi E."/>
            <person name="Uematsu K."/>
            <person name="Yoshimura T."/>
            <person name="Itoh T."/>
            <person name="Ohkuma M."/>
            <person name="Takai K."/>
        </authorList>
    </citation>
    <scope>NUCLEOTIDE SEQUENCE [LARGE SCALE GENOMIC DNA]</scope>
    <source>
        <strain evidence="19 20">MK-D1</strain>
    </source>
</reference>
<dbReference type="InterPro" id="IPR039063">
    <property type="entry name" value="RibK_CTP-dep"/>
</dbReference>
<evidence type="ECO:0000256" key="11">
    <source>
        <dbReference type="ARBA" id="ARBA00022741"/>
    </source>
</evidence>
<evidence type="ECO:0000256" key="7">
    <source>
        <dbReference type="ARBA" id="ARBA00022630"/>
    </source>
</evidence>
<dbReference type="Pfam" id="PF13412">
    <property type="entry name" value="HTH_24"/>
    <property type="match status" value="1"/>
</dbReference>
<dbReference type="KEGG" id="psyt:DSAG12_01900"/>
<reference evidence="19 20" key="1">
    <citation type="journal article" date="2020" name="Nature">
        <title>Isolation of an archaeon at the prokaryote-eukaryote interface.</title>
        <authorList>
            <person name="Imachi H."/>
            <person name="Nobu M.K."/>
            <person name="Nakahara N."/>
            <person name="Morono Y."/>
            <person name="Ogawara M."/>
            <person name="Takaki Y."/>
            <person name="Takano Y."/>
            <person name="Uematsu K."/>
            <person name="Ikuta T."/>
            <person name="Ito M."/>
            <person name="Matsui Y."/>
            <person name="Miyazaki M."/>
            <person name="Murata K."/>
            <person name="Saito Y."/>
            <person name="Sakai S."/>
            <person name="Song C."/>
            <person name="Tasumi E."/>
            <person name="Yamanaka Y."/>
            <person name="Yamaguchi T."/>
            <person name="Kamagata Y."/>
            <person name="Tamaki H."/>
            <person name="Takai K."/>
        </authorList>
    </citation>
    <scope>NUCLEOTIDE SEQUENCE [LARGE SCALE GENOMIC DNA]</scope>
    <source>
        <strain evidence="19 20">MK-D1</strain>
    </source>
</reference>
<keyword evidence="7" id="KW-0285">Flavoprotein</keyword>
<dbReference type="EC" id="2.7.1.161" evidence="5"/>
<dbReference type="AlphaFoldDB" id="A0A5B9DAF2"/>
<evidence type="ECO:0000256" key="6">
    <source>
        <dbReference type="ARBA" id="ARBA00017394"/>
    </source>
</evidence>
<keyword evidence="13" id="KW-0460">Magnesium</keyword>
<comment type="similarity">
    <text evidence="4">Belongs to the archaeal riboflavin kinase family.</text>
</comment>
<organism evidence="19 20">
    <name type="scientific">Promethearchaeum syntrophicum</name>
    <dbReference type="NCBI Taxonomy" id="2594042"/>
    <lineage>
        <taxon>Archaea</taxon>
        <taxon>Promethearchaeati</taxon>
        <taxon>Promethearchaeota</taxon>
        <taxon>Promethearchaeia</taxon>
        <taxon>Promethearchaeales</taxon>
        <taxon>Promethearchaeaceae</taxon>
        <taxon>Promethearchaeum</taxon>
    </lineage>
</organism>
<dbReference type="GO" id="GO:0009231">
    <property type="term" value="P:riboflavin biosynthetic process"/>
    <property type="evidence" value="ECO:0007669"/>
    <property type="project" value="InterPro"/>
</dbReference>
<dbReference type="RefSeq" id="WP_147662958.1">
    <property type="nucleotide sequence ID" value="NZ_CP042905.2"/>
</dbReference>
<keyword evidence="8" id="KW-0288">FMN</keyword>
<evidence type="ECO:0000259" key="18">
    <source>
        <dbReference type="Pfam" id="PF01982"/>
    </source>
</evidence>
<name>A0A5B9DAF2_9ARCH</name>
<sequence length="247" mass="28942">MIIKKSKSLDEIHAVAPDFIGEKEWFFLYWIAYYKLLNNDKISTPELCNKIPISQQTISRRILELEEKGYINRKQGSRGGDLELTSKAYILLEKVFQNLQHVFSSKSCVEQFHGKLKTGMGEGAHYIQNKNYFKQFKNKLGFEPYFGTLNVQINPESFDFLNKQLKNFKKTIIQGFENGSRTYGDVVCYFVSIWSEHKPDDKIPGALLLIQRTSHKPYVCEFIAEKCLREYFPIKDDDEVLFEFRKC</sequence>
<dbReference type="GO" id="GO:0000166">
    <property type="term" value="F:nucleotide binding"/>
    <property type="evidence" value="ECO:0007669"/>
    <property type="project" value="UniProtKB-KW"/>
</dbReference>
<accession>A0A5B9DAF2</accession>
<protein>
    <recommendedName>
        <fullName evidence="6">Riboflavin kinase</fullName>
        <ecNumber evidence="5">2.7.1.161</ecNumber>
    </recommendedName>
    <alternativeName>
        <fullName evidence="15">CTP-dependent riboflavin kinase</fullName>
    </alternativeName>
    <alternativeName>
        <fullName evidence="16">CTP:riboflavin 5'-phosphotransferase</fullName>
    </alternativeName>
    <alternativeName>
        <fullName evidence="14">Flavokinase</fullName>
    </alternativeName>
</protein>
<keyword evidence="10" id="KW-0479">Metal-binding</keyword>
<dbReference type="InterPro" id="IPR023602">
    <property type="entry name" value="Riboflavin_kinase_CTP-dep"/>
</dbReference>
<dbReference type="InterPro" id="IPR036390">
    <property type="entry name" value="WH_DNA-bd_sf"/>
</dbReference>
<dbReference type="PANTHER" id="PTHR40706:SF1">
    <property type="entry name" value="RIBOFLAVIN KINASE"/>
    <property type="match status" value="1"/>
</dbReference>
<evidence type="ECO:0000256" key="13">
    <source>
        <dbReference type="ARBA" id="ARBA00022842"/>
    </source>
</evidence>
<dbReference type="SUPFAM" id="SSF82114">
    <property type="entry name" value="Riboflavin kinase-like"/>
    <property type="match status" value="1"/>
</dbReference>
<proteinExistence type="inferred from homology"/>
<evidence type="ECO:0000256" key="8">
    <source>
        <dbReference type="ARBA" id="ARBA00022643"/>
    </source>
</evidence>
<keyword evidence="11" id="KW-0547">Nucleotide-binding</keyword>
<dbReference type="EMBL" id="CP042905">
    <property type="protein sequence ID" value="QEE16072.1"/>
    <property type="molecule type" value="Genomic_DNA"/>
</dbReference>
<evidence type="ECO:0000256" key="3">
    <source>
        <dbReference type="ARBA" id="ARBA00005219"/>
    </source>
</evidence>
<evidence type="ECO:0000313" key="19">
    <source>
        <dbReference type="EMBL" id="QEE16072.1"/>
    </source>
</evidence>
<dbReference type="GO" id="GO:0046872">
    <property type="term" value="F:metal ion binding"/>
    <property type="evidence" value="ECO:0007669"/>
    <property type="project" value="UniProtKB-KW"/>
</dbReference>
<dbReference type="InterPro" id="IPR011991">
    <property type="entry name" value="ArsR-like_HTH"/>
</dbReference>
<dbReference type="UniPathway" id="UPA00276">
    <property type="reaction ID" value="UER00929"/>
</dbReference>
<dbReference type="Pfam" id="PF01982">
    <property type="entry name" value="CTP-dep_RFKase"/>
    <property type="match status" value="1"/>
</dbReference>
<evidence type="ECO:0000256" key="1">
    <source>
        <dbReference type="ARBA" id="ARBA00001946"/>
    </source>
</evidence>
<dbReference type="GO" id="GO:0008531">
    <property type="term" value="F:riboflavin kinase activity"/>
    <property type="evidence" value="ECO:0007669"/>
    <property type="project" value="InterPro"/>
</dbReference>
<dbReference type="Proteomes" id="UP000321408">
    <property type="component" value="Chromosome"/>
</dbReference>
<dbReference type="CDD" id="cd00090">
    <property type="entry name" value="HTH_ARSR"/>
    <property type="match status" value="1"/>
</dbReference>
<evidence type="ECO:0000256" key="15">
    <source>
        <dbReference type="ARBA" id="ARBA00030544"/>
    </source>
</evidence>
<dbReference type="InterPro" id="IPR036388">
    <property type="entry name" value="WH-like_DNA-bd_sf"/>
</dbReference>
<comment type="cofactor">
    <cofactor evidence="1">
        <name>Mg(2+)</name>
        <dbReference type="ChEBI" id="CHEBI:18420"/>
    </cofactor>
</comment>
<dbReference type="Gene3D" id="1.10.10.10">
    <property type="entry name" value="Winged helix-like DNA-binding domain superfamily/Winged helix DNA-binding domain"/>
    <property type="match status" value="1"/>
</dbReference>
<comment type="catalytic activity">
    <reaction evidence="17">
        <text>riboflavin + CTP = CDP + FMN + H(+)</text>
        <dbReference type="Rhea" id="RHEA:25021"/>
        <dbReference type="ChEBI" id="CHEBI:15378"/>
        <dbReference type="ChEBI" id="CHEBI:37563"/>
        <dbReference type="ChEBI" id="CHEBI:57986"/>
        <dbReference type="ChEBI" id="CHEBI:58069"/>
        <dbReference type="ChEBI" id="CHEBI:58210"/>
        <dbReference type="EC" id="2.7.1.161"/>
    </reaction>
</comment>
<keyword evidence="20" id="KW-1185">Reference proteome</keyword>
<dbReference type="OrthoDB" id="30955at2157"/>
<dbReference type="Gene3D" id="2.40.30.30">
    <property type="entry name" value="Riboflavin kinase-like"/>
    <property type="match status" value="1"/>
</dbReference>
<evidence type="ECO:0000256" key="5">
    <source>
        <dbReference type="ARBA" id="ARBA00011987"/>
    </source>
</evidence>